<keyword evidence="1" id="KW-0812">Transmembrane</keyword>
<keyword evidence="1" id="KW-1133">Transmembrane helix</keyword>
<reference evidence="2 3" key="1">
    <citation type="submission" date="2018-11" db="EMBL/GenBank/DDBJ databases">
        <title>Genomic Encyclopedia of Type Strains, Phase IV (KMG-IV): sequencing the most valuable type-strain genomes for metagenomic binning, comparative biology and taxonomic classification.</title>
        <authorList>
            <person name="Goeker M."/>
        </authorList>
    </citation>
    <scope>NUCLEOTIDE SEQUENCE [LARGE SCALE GENOMIC DNA]</scope>
    <source>
        <strain evidence="2 3">DSM 27783</strain>
    </source>
</reference>
<dbReference type="EMBL" id="RJVK01000001">
    <property type="protein sequence ID" value="ROR41197.1"/>
    <property type="molecule type" value="Genomic_DNA"/>
</dbReference>
<comment type="caution">
    <text evidence="2">The sequence shown here is derived from an EMBL/GenBank/DDBJ whole genome shotgun (WGS) entry which is preliminary data.</text>
</comment>
<evidence type="ECO:0000256" key="1">
    <source>
        <dbReference type="SAM" id="Phobius"/>
    </source>
</evidence>
<proteinExistence type="predicted"/>
<dbReference type="RefSeq" id="WP_180937088.1">
    <property type="nucleotide sequence ID" value="NZ_CP027432.2"/>
</dbReference>
<organism evidence="2 3">
    <name type="scientific">Caminibacter pacificus</name>
    <dbReference type="NCBI Taxonomy" id="1424653"/>
    <lineage>
        <taxon>Bacteria</taxon>
        <taxon>Pseudomonadati</taxon>
        <taxon>Campylobacterota</taxon>
        <taxon>Epsilonproteobacteria</taxon>
        <taxon>Nautiliales</taxon>
        <taxon>Nautiliaceae</taxon>
        <taxon>Caminibacter</taxon>
    </lineage>
</organism>
<keyword evidence="1" id="KW-0472">Membrane</keyword>
<evidence type="ECO:0000313" key="2">
    <source>
        <dbReference type="EMBL" id="ROR41197.1"/>
    </source>
</evidence>
<protein>
    <submittedName>
        <fullName evidence="2">Uncharacterized protein</fullName>
    </submittedName>
</protein>
<accession>A0AAJ4UYS4</accession>
<dbReference type="Proteomes" id="UP000272781">
    <property type="component" value="Unassembled WGS sequence"/>
</dbReference>
<gene>
    <name evidence="2" type="ORF">EDC58_0682</name>
</gene>
<sequence>MSATTLIYIVGISIFSMAFIFMFLILKPTRVTKEKLIKVLGKEAAERIQQAKDIEDIKKVIMSLKKSRKIKLKTLAESQNLVDALKLINEVLLENKNFASKEKVEEILGESAKAFREIPKEDFEEAVKKLDKEKRAKLQELFLSMDNKEIAEKLKEYF</sequence>
<name>A0AAJ4UYS4_9BACT</name>
<dbReference type="AlphaFoldDB" id="A0AAJ4UYS4"/>
<evidence type="ECO:0000313" key="3">
    <source>
        <dbReference type="Proteomes" id="UP000272781"/>
    </source>
</evidence>
<feature type="transmembrane region" description="Helical" evidence="1">
    <location>
        <begin position="6"/>
        <end position="26"/>
    </location>
</feature>